<evidence type="ECO:0000256" key="1">
    <source>
        <dbReference type="ARBA" id="ARBA00004167"/>
    </source>
</evidence>
<protein>
    <recommendedName>
        <fullName evidence="10">WSC domain-containing protein</fullName>
    </recommendedName>
</protein>
<comment type="subcellular location">
    <subcellularLocation>
        <location evidence="1">Membrane</location>
        <topology evidence="1">Single-pass membrane protein</topology>
    </subcellularLocation>
</comment>
<dbReference type="InterPro" id="IPR002889">
    <property type="entry name" value="WSC_carb-bd"/>
</dbReference>
<evidence type="ECO:0000256" key="6">
    <source>
        <dbReference type="ARBA" id="ARBA00023136"/>
    </source>
</evidence>
<evidence type="ECO:0000259" key="10">
    <source>
        <dbReference type="PROSITE" id="PS51212"/>
    </source>
</evidence>
<feature type="chain" id="PRO_5004519611" description="WSC domain-containing protein" evidence="9">
    <location>
        <begin position="19"/>
        <end position="745"/>
    </location>
</feature>
<evidence type="ECO:0000313" key="11">
    <source>
        <dbReference type="EMBL" id="EPE33224.1"/>
    </source>
</evidence>
<dbReference type="RefSeq" id="XP_008079841.1">
    <property type="nucleotide sequence ID" value="XM_008081650.1"/>
</dbReference>
<dbReference type="PANTHER" id="PTHR24269">
    <property type="entry name" value="KREMEN PROTEIN"/>
    <property type="match status" value="1"/>
</dbReference>
<dbReference type="SMART" id="SM00321">
    <property type="entry name" value="WSC"/>
    <property type="match status" value="3"/>
</dbReference>
<keyword evidence="5" id="KW-1133">Transmembrane helix</keyword>
<dbReference type="OrthoDB" id="10264374at2759"/>
<comment type="similarity">
    <text evidence="2">Belongs to the ice-binding protein family.</text>
</comment>
<feature type="signal peptide" evidence="9">
    <location>
        <begin position="1"/>
        <end position="18"/>
    </location>
</feature>
<feature type="region of interest" description="Disordered" evidence="8">
    <location>
        <begin position="293"/>
        <end position="420"/>
    </location>
</feature>
<gene>
    <name evidence="11" type="ORF">GLAREA_06236</name>
</gene>
<dbReference type="EMBL" id="KE145358">
    <property type="protein sequence ID" value="EPE33224.1"/>
    <property type="molecule type" value="Genomic_DNA"/>
</dbReference>
<dbReference type="Pfam" id="PF11999">
    <property type="entry name" value="Ice_binding"/>
    <property type="match status" value="1"/>
</dbReference>
<evidence type="ECO:0000256" key="3">
    <source>
        <dbReference type="ARBA" id="ARBA00022692"/>
    </source>
</evidence>
<dbReference type="GO" id="GO:0005886">
    <property type="term" value="C:plasma membrane"/>
    <property type="evidence" value="ECO:0007669"/>
    <property type="project" value="TreeGrafter"/>
</dbReference>
<keyword evidence="4 9" id="KW-0732">Signal</keyword>
<evidence type="ECO:0000256" key="2">
    <source>
        <dbReference type="ARBA" id="ARBA00005445"/>
    </source>
</evidence>
<dbReference type="PANTHER" id="PTHR24269:SF16">
    <property type="entry name" value="PROTEIN SLG1"/>
    <property type="match status" value="1"/>
</dbReference>
<dbReference type="Proteomes" id="UP000016922">
    <property type="component" value="Unassembled WGS sequence"/>
</dbReference>
<dbReference type="KEGG" id="glz:GLAREA_06236"/>
<feature type="domain" description="WSC" evidence="10">
    <location>
        <begin position="532"/>
        <end position="623"/>
    </location>
</feature>
<evidence type="ECO:0000256" key="5">
    <source>
        <dbReference type="ARBA" id="ARBA00022989"/>
    </source>
</evidence>
<dbReference type="Pfam" id="PF01822">
    <property type="entry name" value="WSC"/>
    <property type="match status" value="3"/>
</dbReference>
<dbReference type="eggNOG" id="KOG4157">
    <property type="taxonomic scope" value="Eukaryota"/>
</dbReference>
<feature type="domain" description="WSC" evidence="10">
    <location>
        <begin position="648"/>
        <end position="739"/>
    </location>
</feature>
<evidence type="ECO:0000256" key="8">
    <source>
        <dbReference type="SAM" id="MobiDB-lite"/>
    </source>
</evidence>
<dbReference type="InterPro" id="IPR051836">
    <property type="entry name" value="Kremen_rcpt"/>
</dbReference>
<accession>S3D7Y3</accession>
<dbReference type="AlphaFoldDB" id="S3D7Y3"/>
<organism evidence="11 12">
    <name type="scientific">Glarea lozoyensis (strain ATCC 20868 / MF5171)</name>
    <dbReference type="NCBI Taxonomy" id="1116229"/>
    <lineage>
        <taxon>Eukaryota</taxon>
        <taxon>Fungi</taxon>
        <taxon>Dikarya</taxon>
        <taxon>Ascomycota</taxon>
        <taxon>Pezizomycotina</taxon>
        <taxon>Leotiomycetes</taxon>
        <taxon>Helotiales</taxon>
        <taxon>Helotiaceae</taxon>
        <taxon>Glarea</taxon>
    </lineage>
</organism>
<feature type="domain" description="WSC" evidence="10">
    <location>
        <begin position="420"/>
        <end position="511"/>
    </location>
</feature>
<evidence type="ECO:0000256" key="7">
    <source>
        <dbReference type="ARBA" id="ARBA00023180"/>
    </source>
</evidence>
<evidence type="ECO:0000313" key="12">
    <source>
        <dbReference type="Proteomes" id="UP000016922"/>
    </source>
</evidence>
<keyword evidence="3" id="KW-0812">Transmembrane</keyword>
<evidence type="ECO:0000256" key="4">
    <source>
        <dbReference type="ARBA" id="ARBA00022729"/>
    </source>
</evidence>
<dbReference type="InterPro" id="IPR021884">
    <property type="entry name" value="Ice-bd_prot"/>
</dbReference>
<feature type="compositionally biased region" description="Low complexity" evidence="8">
    <location>
        <begin position="293"/>
        <end position="417"/>
    </location>
</feature>
<sequence length="745" mass="74914">MRLSVFLVALRHAFVVNAAYTYIDLGTAGSFGALSYATITNTGPTSISGDVGTLGTSITGFPPGVFTGTKFLGSQAVAARNDALTAYQTLGALGGATILAGNLGNRVLGPGTYRYATSAQITGILTLAGTGSPTDAWYFQIGSTLITSVGANVILTGGAKPCNVWFRVGSSATLGVASQISGNVLAAVSITVNSGVTMNGALYALGGSITLNSARIVPQQCANAIPPSSTSAAVPTSSTLPTSAADSTVSASSTLSTSSTLSSPSTTSTIVSSSLAASSTSSSLSLSSTTTLVSSSTTTTSGSFTSTTTSTGDTTSSSVPSSTTSSSDISTSTSAGFVTSSPSISSTQSTTSQISSSSTTSVGDTSSSTQSSLSSSTTTVSSSSSFSSSSFITVPSSSSTSLVSSSTTSSVSTSPSSPAGWEYSGCYTEATSARALSAASLASDQLTVDRCATFCSSFPIFGVEYGRECYCGSALAAGSVRAPDTDCNFKCSGSSTQTCGAGNRLNVYMKPSSTVTTSASPTSTTSPTLPTSYGTLGCYTEATNGRALKEKSFSDDAMTTQKCAANCAGFKYFGLEYYFECYCGNSLQPGSVQVASTDCKFPCTGDKTQTCGANNRLNLYAFGDSSSLPTPVSSSTTSATPTPTPYPGYATTGCYTEATNMRALSGATYINNGMTVEICASACSGFAMFGVEYGRECYCGASLNSGSVSAPTSECSFVCPGNNNEFCGAGNRLNVYQFGPDPTIV</sequence>
<reference evidence="11 12" key="1">
    <citation type="journal article" date="2013" name="BMC Genomics">
        <title>Genomics-driven discovery of the pneumocandin biosynthetic gene cluster in the fungus Glarea lozoyensis.</title>
        <authorList>
            <person name="Chen L."/>
            <person name="Yue Q."/>
            <person name="Zhang X."/>
            <person name="Xiang M."/>
            <person name="Wang C."/>
            <person name="Li S."/>
            <person name="Che Y."/>
            <person name="Ortiz-Lopez F.J."/>
            <person name="Bills G.F."/>
            <person name="Liu X."/>
            <person name="An Z."/>
        </authorList>
    </citation>
    <scope>NUCLEOTIDE SEQUENCE [LARGE SCALE GENOMIC DNA]</scope>
    <source>
        <strain evidence="12">ATCC 20868 / MF5171</strain>
    </source>
</reference>
<keyword evidence="7" id="KW-0325">Glycoprotein</keyword>
<dbReference type="HOGENOM" id="CLU_372993_0_0_1"/>
<dbReference type="GeneID" id="19465290"/>
<keyword evidence="12" id="KW-1185">Reference proteome</keyword>
<feature type="region of interest" description="Disordered" evidence="8">
    <location>
        <begin position="226"/>
        <end position="245"/>
    </location>
</feature>
<proteinExistence type="inferred from homology"/>
<dbReference type="PROSITE" id="PS51212">
    <property type="entry name" value="WSC"/>
    <property type="match status" value="3"/>
</dbReference>
<keyword evidence="6" id="KW-0472">Membrane</keyword>
<name>S3D7Y3_GLAL2</name>
<evidence type="ECO:0000256" key="9">
    <source>
        <dbReference type="SAM" id="SignalP"/>
    </source>
</evidence>